<dbReference type="Proteomes" id="UP000679352">
    <property type="component" value="Chromosome"/>
</dbReference>
<sequence>MPMPPQGLPRVCAVRLIDRRTGAVHRINGTPLTILTRNPTEAAAELLNGRDPSVWEARVDALGPEARK</sequence>
<gene>
    <name evidence="1" type="ORF">KM031_09695</name>
</gene>
<accession>A0A975P8U1</accession>
<dbReference type="KEGG" id="gfu:KM031_09695"/>
<protein>
    <submittedName>
        <fullName evidence="1">Uncharacterized protein</fullName>
    </submittedName>
</protein>
<name>A0A975P8U1_9RHOB</name>
<reference evidence="1" key="1">
    <citation type="submission" date="2021-06" db="EMBL/GenBank/DDBJ databases">
        <title>Direct submission.</title>
        <authorList>
            <person name="Lee C.-S."/>
            <person name="Jin L."/>
        </authorList>
    </citation>
    <scope>NUCLEOTIDE SEQUENCE</scope>
    <source>
        <strain evidence="1">Con5</strain>
    </source>
</reference>
<dbReference type="EMBL" id="CP076361">
    <property type="protein sequence ID" value="QWK91990.1"/>
    <property type="molecule type" value="Genomic_DNA"/>
</dbReference>
<evidence type="ECO:0000313" key="2">
    <source>
        <dbReference type="Proteomes" id="UP000679352"/>
    </source>
</evidence>
<dbReference type="AlphaFoldDB" id="A0A975P8U1"/>
<evidence type="ECO:0000313" key="1">
    <source>
        <dbReference type="EMBL" id="QWK91990.1"/>
    </source>
</evidence>
<keyword evidence="2" id="KW-1185">Reference proteome</keyword>
<organism evidence="1 2">
    <name type="scientific">Gemmobacter fulvus</name>
    <dbReference type="NCBI Taxonomy" id="2840474"/>
    <lineage>
        <taxon>Bacteria</taxon>
        <taxon>Pseudomonadati</taxon>
        <taxon>Pseudomonadota</taxon>
        <taxon>Alphaproteobacteria</taxon>
        <taxon>Rhodobacterales</taxon>
        <taxon>Paracoccaceae</taxon>
        <taxon>Gemmobacter</taxon>
    </lineage>
</organism>
<proteinExistence type="predicted"/>